<dbReference type="OrthoDB" id="242473at2759"/>
<keyword evidence="2" id="KW-0479">Metal-binding</keyword>
<dbReference type="EMBL" id="CCYD01000252">
    <property type="protein sequence ID" value="CEG36871.1"/>
    <property type="molecule type" value="Genomic_DNA"/>
</dbReference>
<sequence length="273" mass="31025">MSFSVHSFKTQLAVDQLTICLSKHFNRLTHPDPLIEQQKTQHWNDLKHQAPGLFNASKFRLQTLSEDQFSSSLRMEWGLTDYASYLGTCCSKLCPQLLQDETTDAQVVLIKRSNKVGLYQNLYDTPGGHPEPMNIELTEEVLQKLEDQGNKLKRMQFEDAAKQEFYQSIANEVYEEVNLSLQQQEPPMLMGVVLQTDACTPSFAFYIKAQCSAAELIEMYRAGPSDKFESVDLKLLSADSLLAERSTLLHGLELTPSAEGTLQLWKQHTLQFN</sequence>
<evidence type="ECO:0000313" key="5">
    <source>
        <dbReference type="EMBL" id="CEG36871.1"/>
    </source>
</evidence>
<keyword evidence="4" id="KW-0460">Magnesium</keyword>
<evidence type="ECO:0000256" key="2">
    <source>
        <dbReference type="ARBA" id="ARBA00022723"/>
    </source>
</evidence>
<evidence type="ECO:0000256" key="3">
    <source>
        <dbReference type="ARBA" id="ARBA00022801"/>
    </source>
</evidence>
<keyword evidence="3 5" id="KW-0378">Hydrolase</keyword>
<dbReference type="GeneID" id="36399179"/>
<evidence type="ECO:0000256" key="1">
    <source>
        <dbReference type="ARBA" id="ARBA00001946"/>
    </source>
</evidence>
<organism evidence="5 6">
    <name type="scientific">Plasmopara halstedii</name>
    <name type="common">Downy mildew of sunflower</name>
    <dbReference type="NCBI Taxonomy" id="4781"/>
    <lineage>
        <taxon>Eukaryota</taxon>
        <taxon>Sar</taxon>
        <taxon>Stramenopiles</taxon>
        <taxon>Oomycota</taxon>
        <taxon>Peronosporomycetes</taxon>
        <taxon>Peronosporales</taxon>
        <taxon>Peronosporaceae</taxon>
        <taxon>Plasmopara</taxon>
    </lineage>
</organism>
<keyword evidence="6" id="KW-1185">Reference proteome</keyword>
<dbReference type="InterPro" id="IPR055295">
    <property type="entry name" value="NUDT22/NUDT9-like"/>
</dbReference>
<dbReference type="OMA" id="TCYRDFI"/>
<name>A0A0P1A8I4_PLAHL</name>
<dbReference type="GO" id="GO:0046872">
    <property type="term" value="F:metal ion binding"/>
    <property type="evidence" value="ECO:0007669"/>
    <property type="project" value="UniProtKB-KW"/>
</dbReference>
<dbReference type="PANTHER" id="PTHR31835:SF1">
    <property type="entry name" value="URIDINE DIPHOSPHATE GLUCOSE PYROPHOSPHATASE NUDT22"/>
    <property type="match status" value="1"/>
</dbReference>
<dbReference type="AlphaFoldDB" id="A0A0P1A8I4"/>
<proteinExistence type="predicted"/>
<dbReference type="GO" id="GO:0052751">
    <property type="term" value="F:GDP-mannose hydrolase activity"/>
    <property type="evidence" value="ECO:0007669"/>
    <property type="project" value="TreeGrafter"/>
</dbReference>
<evidence type="ECO:0000313" key="6">
    <source>
        <dbReference type="Proteomes" id="UP000054928"/>
    </source>
</evidence>
<evidence type="ECO:0000256" key="4">
    <source>
        <dbReference type="ARBA" id="ARBA00022842"/>
    </source>
</evidence>
<protein>
    <submittedName>
        <fullName evidence="5">NUDIX hydrolase domain-like</fullName>
    </submittedName>
</protein>
<dbReference type="Proteomes" id="UP000054928">
    <property type="component" value="Unassembled WGS sequence"/>
</dbReference>
<dbReference type="RefSeq" id="XP_024573240.1">
    <property type="nucleotide sequence ID" value="XM_024722132.1"/>
</dbReference>
<dbReference type="PANTHER" id="PTHR31835">
    <property type="entry name" value="URIDINE DIPHOSPHATE GLUCOSE PYROPHOSPHATASE"/>
    <property type="match status" value="1"/>
</dbReference>
<comment type="cofactor">
    <cofactor evidence="1">
        <name>Mg(2+)</name>
        <dbReference type="ChEBI" id="CHEBI:18420"/>
    </cofactor>
</comment>
<reference evidence="6" key="1">
    <citation type="submission" date="2014-09" db="EMBL/GenBank/DDBJ databases">
        <authorList>
            <person name="Sharma Rahul"/>
            <person name="Thines Marco"/>
        </authorList>
    </citation>
    <scope>NUCLEOTIDE SEQUENCE [LARGE SCALE GENOMIC DNA]</scope>
</reference>
<accession>A0A0P1A8I4</accession>